<dbReference type="RefSeq" id="WP_136946348.1">
    <property type="nucleotide sequence ID" value="NZ_SWFM01000001.1"/>
</dbReference>
<dbReference type="Proteomes" id="UP000310541">
    <property type="component" value="Unassembled WGS sequence"/>
</dbReference>
<reference evidence="1 2" key="1">
    <citation type="submission" date="2019-04" db="EMBL/GenBank/DDBJ databases">
        <title>Genome sequence of Bacillus hwajinpoensis strain Y2.</title>
        <authorList>
            <person name="Fair J.L."/>
            <person name="Maclea K.S."/>
        </authorList>
    </citation>
    <scope>NUCLEOTIDE SEQUENCE [LARGE SCALE GENOMIC DNA]</scope>
    <source>
        <strain evidence="1 2">Y2</strain>
    </source>
</reference>
<dbReference type="OrthoDB" id="2454248at2"/>
<organism evidence="1 2">
    <name type="scientific">Guptibacillus hwajinpoensis</name>
    <dbReference type="NCBI Taxonomy" id="208199"/>
    <lineage>
        <taxon>Bacteria</taxon>
        <taxon>Bacillati</taxon>
        <taxon>Bacillota</taxon>
        <taxon>Bacilli</taxon>
        <taxon>Bacillales</taxon>
        <taxon>Guptibacillaceae</taxon>
        <taxon>Guptibacillus</taxon>
    </lineage>
</organism>
<evidence type="ECO:0000313" key="2">
    <source>
        <dbReference type="Proteomes" id="UP000310541"/>
    </source>
</evidence>
<comment type="caution">
    <text evidence="1">The sequence shown here is derived from an EMBL/GenBank/DDBJ whole genome shotgun (WGS) entry which is preliminary data.</text>
</comment>
<dbReference type="EMBL" id="SWFM01000001">
    <property type="protein sequence ID" value="TKD72498.1"/>
    <property type="molecule type" value="Genomic_DNA"/>
</dbReference>
<proteinExistence type="predicted"/>
<name>A0A4V5PZ43_9BACL</name>
<dbReference type="AlphaFoldDB" id="A0A4V5PZ43"/>
<evidence type="ECO:0000313" key="1">
    <source>
        <dbReference type="EMBL" id="TKD72498.1"/>
    </source>
</evidence>
<sequence>MKYLIDHSKRVIHRTTFAGDLCEFHTTPVDEREGTHDSLYLKKLVDKECYEVCIHCKGSIK</sequence>
<protein>
    <submittedName>
        <fullName evidence="1">Uncharacterized protein</fullName>
    </submittedName>
</protein>
<accession>A0A4V5PZ43</accession>
<gene>
    <name evidence="1" type="ORF">FBF83_06910</name>
</gene>